<dbReference type="GO" id="GO:0031297">
    <property type="term" value="P:replication fork processing"/>
    <property type="evidence" value="ECO:0007669"/>
    <property type="project" value="UniProtKB-UniRule"/>
</dbReference>
<feature type="compositionally biased region" description="Low complexity" evidence="7">
    <location>
        <begin position="367"/>
        <end position="377"/>
    </location>
</feature>
<dbReference type="GO" id="GO:0000076">
    <property type="term" value="P:DNA replication checkpoint signaling"/>
    <property type="evidence" value="ECO:0007669"/>
    <property type="project" value="UniProtKB-UniRule"/>
</dbReference>
<protein>
    <recommendedName>
        <fullName evidence="6">Chromosome segregation in meiosis protein</fullName>
    </recommendedName>
</protein>
<evidence type="ECO:0000256" key="4">
    <source>
        <dbReference type="ARBA" id="ARBA00023242"/>
    </source>
</evidence>
<keyword evidence="3 6" id="KW-0227">DNA damage</keyword>
<sequence>MASTALADIWDEPIINTSPRTTTRSVHGHDNGEDGGDNSPRPTKRPRSTLFLESDDEAPKPPSPKATGPTQEHPDIDALFDDLDDDPEHAFQDLAPSLDLDALRRQADVVNARSLPLAPHEVLPSSSPSKDADGNAVGQGGKKGENGRKERKKIPRLDEARLLGPDGFPALIKQTKNFRPKGKGHEALDLNRLLQVYQFWTHKMYPRTQFRDTTQRVEKFCHSKRMQYALRTWRDESKGIFPDRPADETIDLTSDAEHDSEGEGDAERAKANDAPSGEAQEQSVRLPAPAATNSPRVRLNSTIDVPDDDFDIDAMIREDEEQRAAAASLALNSQSSAARGATLDITDEDEAMWDELGAFADEPALPPQSSSPAPVQAPDDDEEMWDIVREMEAEAAAQHAQGSGAPVRNATPSDASPSQLQDSRQATNEEGWDEMYA</sequence>
<name>A0A401GII7_9APHY</name>
<dbReference type="Pfam" id="PF07962">
    <property type="entry name" value="Swi3"/>
    <property type="match status" value="1"/>
</dbReference>
<evidence type="ECO:0000256" key="3">
    <source>
        <dbReference type="ARBA" id="ARBA00022763"/>
    </source>
</evidence>
<feature type="compositionally biased region" description="Polar residues" evidence="7">
    <location>
        <begin position="15"/>
        <end position="25"/>
    </location>
</feature>
<evidence type="ECO:0000256" key="6">
    <source>
        <dbReference type="RuleBase" id="RU366049"/>
    </source>
</evidence>
<comment type="similarity">
    <text evidence="2 6">Belongs to the CSM3 family.</text>
</comment>
<evidence type="ECO:0000256" key="1">
    <source>
        <dbReference type="ARBA" id="ARBA00004123"/>
    </source>
</evidence>
<reference evidence="9 10" key="1">
    <citation type="journal article" date="2018" name="Sci. Rep.">
        <title>Genome sequence of the cauliflower mushroom Sparassis crispa (Hanabiratake) and its association with beneficial usage.</title>
        <authorList>
            <person name="Kiyama R."/>
            <person name="Furutani Y."/>
            <person name="Kawaguchi K."/>
            <person name="Nakanishi T."/>
        </authorList>
    </citation>
    <scope>NUCLEOTIDE SEQUENCE [LARGE SCALE GENOMIC DNA]</scope>
</reference>
<comment type="function">
    <text evidence="6">Plays an important role in the control of DNA replication and the maintenance of replication fork stability.</text>
</comment>
<keyword evidence="5 6" id="KW-0131">Cell cycle</keyword>
<feature type="region of interest" description="Disordered" evidence="7">
    <location>
        <begin position="1"/>
        <end position="96"/>
    </location>
</feature>
<dbReference type="InterPro" id="IPR040038">
    <property type="entry name" value="TIPIN/Csm3/Swi3"/>
</dbReference>
<evidence type="ECO:0000259" key="8">
    <source>
        <dbReference type="Pfam" id="PF07962"/>
    </source>
</evidence>
<feature type="compositionally biased region" description="Polar residues" evidence="7">
    <location>
        <begin position="410"/>
        <end position="428"/>
    </location>
</feature>
<feature type="compositionally biased region" description="Basic and acidic residues" evidence="7">
    <location>
        <begin position="255"/>
        <end position="271"/>
    </location>
</feature>
<feature type="region of interest" description="Disordered" evidence="7">
    <location>
        <begin position="118"/>
        <end position="158"/>
    </location>
</feature>
<evidence type="ECO:0000256" key="5">
    <source>
        <dbReference type="ARBA" id="ARBA00023306"/>
    </source>
</evidence>
<evidence type="ECO:0000256" key="7">
    <source>
        <dbReference type="SAM" id="MobiDB-lite"/>
    </source>
</evidence>
<feature type="domain" description="Chromosome segregation in meiosis protein 3" evidence="8">
    <location>
        <begin position="157"/>
        <end position="237"/>
    </location>
</feature>
<dbReference type="GO" id="GO:0043111">
    <property type="term" value="P:replication fork arrest"/>
    <property type="evidence" value="ECO:0007669"/>
    <property type="project" value="TreeGrafter"/>
</dbReference>
<feature type="compositionally biased region" description="Acidic residues" evidence="7">
    <location>
        <begin position="78"/>
        <end position="87"/>
    </location>
</feature>
<feature type="compositionally biased region" description="Polar residues" evidence="7">
    <location>
        <begin position="291"/>
        <end position="302"/>
    </location>
</feature>
<feature type="region of interest" description="Disordered" evidence="7">
    <location>
        <begin position="355"/>
        <end position="437"/>
    </location>
</feature>
<feature type="region of interest" description="Disordered" evidence="7">
    <location>
        <begin position="254"/>
        <end position="305"/>
    </location>
</feature>
<proteinExistence type="inferred from homology"/>
<evidence type="ECO:0000313" key="10">
    <source>
        <dbReference type="Proteomes" id="UP000287166"/>
    </source>
</evidence>
<comment type="subcellular location">
    <subcellularLocation>
        <location evidence="1 6">Nucleus</location>
    </subcellularLocation>
</comment>
<keyword evidence="10" id="KW-1185">Reference proteome</keyword>
<dbReference type="GO" id="GO:0006974">
    <property type="term" value="P:DNA damage response"/>
    <property type="evidence" value="ECO:0007669"/>
    <property type="project" value="UniProtKB-KW"/>
</dbReference>
<accession>A0A401GII7</accession>
<evidence type="ECO:0000256" key="2">
    <source>
        <dbReference type="ARBA" id="ARBA00006075"/>
    </source>
</evidence>
<dbReference type="InterPro" id="IPR012923">
    <property type="entry name" value="Csm3"/>
</dbReference>
<gene>
    <name evidence="9" type="ORF">SCP_0403190</name>
</gene>
<dbReference type="GeneID" id="38778860"/>
<dbReference type="STRING" id="139825.A0A401GII7"/>
<dbReference type="AlphaFoldDB" id="A0A401GII7"/>
<dbReference type="GO" id="GO:0003677">
    <property type="term" value="F:DNA binding"/>
    <property type="evidence" value="ECO:0007669"/>
    <property type="project" value="TreeGrafter"/>
</dbReference>
<dbReference type="InParanoid" id="A0A401GII7"/>
<keyword evidence="4 6" id="KW-0539">Nucleus</keyword>
<dbReference type="EMBL" id="BFAD01000004">
    <property type="protein sequence ID" value="GBE81943.1"/>
    <property type="molecule type" value="Genomic_DNA"/>
</dbReference>
<dbReference type="RefSeq" id="XP_027612856.1">
    <property type="nucleotide sequence ID" value="XM_027757055.1"/>
</dbReference>
<dbReference type="OrthoDB" id="437078at2759"/>
<organism evidence="9 10">
    <name type="scientific">Sparassis crispa</name>
    <dbReference type="NCBI Taxonomy" id="139825"/>
    <lineage>
        <taxon>Eukaryota</taxon>
        <taxon>Fungi</taxon>
        <taxon>Dikarya</taxon>
        <taxon>Basidiomycota</taxon>
        <taxon>Agaricomycotina</taxon>
        <taxon>Agaricomycetes</taxon>
        <taxon>Polyporales</taxon>
        <taxon>Sparassidaceae</taxon>
        <taxon>Sparassis</taxon>
    </lineage>
</organism>
<feature type="compositionally biased region" description="Low complexity" evidence="7">
    <location>
        <begin position="394"/>
        <end position="405"/>
    </location>
</feature>
<dbReference type="PANTHER" id="PTHR13220">
    <property type="entry name" value="TIMELESS INTERACTING-RELATED"/>
    <property type="match status" value="1"/>
</dbReference>
<dbReference type="GO" id="GO:0031298">
    <property type="term" value="C:replication fork protection complex"/>
    <property type="evidence" value="ECO:0007669"/>
    <property type="project" value="TreeGrafter"/>
</dbReference>
<dbReference type="PANTHER" id="PTHR13220:SF11">
    <property type="entry name" value="TIMELESS-INTERACTING PROTEIN"/>
    <property type="match status" value="1"/>
</dbReference>
<evidence type="ECO:0000313" key="9">
    <source>
        <dbReference type="EMBL" id="GBE81943.1"/>
    </source>
</evidence>
<comment type="caution">
    <text evidence="9">The sequence shown here is derived from an EMBL/GenBank/DDBJ whole genome shotgun (WGS) entry which is preliminary data.</text>
</comment>
<dbReference type="Proteomes" id="UP000287166">
    <property type="component" value="Unassembled WGS sequence"/>
</dbReference>